<keyword evidence="10" id="KW-0234">DNA repair</keyword>
<gene>
    <name evidence="14" type="ORF">CEUTPL_LOCUS2868</name>
</gene>
<dbReference type="GO" id="GO:0003684">
    <property type="term" value="F:damaged DNA binding"/>
    <property type="evidence" value="ECO:0007669"/>
    <property type="project" value="TreeGrafter"/>
</dbReference>
<protein>
    <recommendedName>
        <fullName evidence="16">Structural maintenance of chromosomes protein 6</fullName>
    </recommendedName>
</protein>
<evidence type="ECO:0000256" key="10">
    <source>
        <dbReference type="ARBA" id="ARBA00023204"/>
    </source>
</evidence>
<sequence>MLKVPTQNLKSNIKLIQFFLNRFVKSGKPSGSVEIQLHNEGAMAFRPNIYGNSITIIRNLSSTGSGSYRIKSANGDVISTSSKLVTNIVDHLNIQIDNPVCLLTQDTSRNFLSSNDPKNKFKLFTRATKLELLEENYKKIITNRRESAAILENKKAHFSKLEDEISTLNIKVKNHHSIKNLQDLMESLQSELVWAEVGVSERELAEQEEQLQKKMTMLETMRADSNRKKQEIEQINERIQEYDRQIAELNKEIEVQKRQQHQAKSEYEEQNRAFDQSERKKQGVALEIKNKISELEYLQKEIDNSNENMSKVEQAKKERMAMLAKKQEKLKGADDHLDTMRNDLFQIKNNINLKQNDEATVVAEIRQIDQEIAKEQQNLKLMQQDSGNALVLYGRNMQRVKEMIKRDIKKFKEEPRGPLGSYIRLKDKKWAVAAEGFIGGATLGAFTVDNEQDNKMLQQIFNKCGEQKPTIITSKFINKKHDVSRNLVQAPKDCISLFDALVIEDPVVFNCVIDQTGAERILLIPNSDRAIELMSDMRRVPRNCRQGVTITGDKFYPDPNYKTYASTYHRARFLQIDVNEHIQNVRETIEAAVNRKKTIQSQLQALRAELQNLLSNQAKLEENIRKLTTCRQKIVKEYHELNNQADAEVHNVTTLENEMREMKEVLNQKQALLGQIEEETRELKTKFSSQKSKMTQIQKSMKALEDRLSTLYEQANEKKSRRRVLDVSDNKRMEELQRRVETAREAIDGKKAFVEEKIAEASSLAERPTKIRTLADVTREKQAVTEKISRLQTKAEDITNILAKRDKLNEKHDSVKGTMKQLGVTLNELTQSLEMRKKYYKSTESHFIHFVKHCFERILGIRQFTGTIEIDMEHKKLELIVMPQHGSQGLTTTSNLSGGERSFSTVAFLYSLWQCMDFPFYILDEFDVYMDKLNRSKVIEILLEHANSKPELQFVFLTPQDVSFITQNVTLLRLEDPERFNV</sequence>
<evidence type="ECO:0000256" key="9">
    <source>
        <dbReference type="ARBA" id="ARBA00023172"/>
    </source>
</evidence>
<dbReference type="PANTHER" id="PTHR19306">
    <property type="entry name" value="STRUCTURAL MAINTENANCE OF CHROMOSOMES 5,6 SMC5, SMC6"/>
    <property type="match status" value="1"/>
</dbReference>
<evidence type="ECO:0000256" key="4">
    <source>
        <dbReference type="ARBA" id="ARBA00022454"/>
    </source>
</evidence>
<keyword evidence="11" id="KW-0539">Nucleus</keyword>
<accession>A0A9N9MFN1</accession>
<evidence type="ECO:0000256" key="5">
    <source>
        <dbReference type="ARBA" id="ARBA00022741"/>
    </source>
</evidence>
<keyword evidence="15" id="KW-1185">Reference proteome</keyword>
<keyword evidence="4" id="KW-0158">Chromosome</keyword>
<evidence type="ECO:0000256" key="11">
    <source>
        <dbReference type="ARBA" id="ARBA00023242"/>
    </source>
</evidence>
<keyword evidence="6" id="KW-0227">DNA damage</keyword>
<keyword evidence="9" id="KW-0233">DNA recombination</keyword>
<dbReference type="GO" id="GO:0005634">
    <property type="term" value="C:nucleus"/>
    <property type="evidence" value="ECO:0007669"/>
    <property type="project" value="UniProtKB-SubCell"/>
</dbReference>
<comment type="subcellular location">
    <subcellularLocation>
        <location evidence="2">Chromosome</location>
    </subcellularLocation>
    <subcellularLocation>
        <location evidence="1">Nucleus</location>
    </subcellularLocation>
</comment>
<dbReference type="GO" id="GO:0000724">
    <property type="term" value="P:double-strand break repair via homologous recombination"/>
    <property type="evidence" value="ECO:0007669"/>
    <property type="project" value="TreeGrafter"/>
</dbReference>
<feature type="region of interest" description="Disordered" evidence="13">
    <location>
        <begin position="260"/>
        <end position="280"/>
    </location>
</feature>
<dbReference type="SUPFAM" id="SSF52540">
    <property type="entry name" value="P-loop containing nucleoside triphosphate hydrolases"/>
    <property type="match status" value="1"/>
</dbReference>
<dbReference type="PANTHER" id="PTHR19306:SF6">
    <property type="entry name" value="STRUCTURAL MAINTENANCE OF CHROMOSOMES PROTEIN 6"/>
    <property type="match status" value="1"/>
</dbReference>
<evidence type="ECO:0000256" key="2">
    <source>
        <dbReference type="ARBA" id="ARBA00004286"/>
    </source>
</evidence>
<keyword evidence="7" id="KW-0067">ATP-binding</keyword>
<dbReference type="InterPro" id="IPR027417">
    <property type="entry name" value="P-loop_NTPase"/>
</dbReference>
<dbReference type="SUPFAM" id="SSF75553">
    <property type="entry name" value="Smc hinge domain"/>
    <property type="match status" value="1"/>
</dbReference>
<evidence type="ECO:0000256" key="3">
    <source>
        <dbReference type="ARBA" id="ARBA00006793"/>
    </source>
</evidence>
<name>A0A9N9MFN1_9CUCU</name>
<evidence type="ECO:0000313" key="14">
    <source>
        <dbReference type="EMBL" id="CAG9762184.1"/>
    </source>
</evidence>
<dbReference type="InterPro" id="IPR036277">
    <property type="entry name" value="SMC_hinge_sf"/>
</dbReference>
<dbReference type="GO" id="GO:0030915">
    <property type="term" value="C:Smc5-Smc6 complex"/>
    <property type="evidence" value="ECO:0007669"/>
    <property type="project" value="TreeGrafter"/>
</dbReference>
<evidence type="ECO:0000256" key="1">
    <source>
        <dbReference type="ARBA" id="ARBA00004123"/>
    </source>
</evidence>
<organism evidence="14 15">
    <name type="scientific">Ceutorhynchus assimilis</name>
    <name type="common">cabbage seed weevil</name>
    <dbReference type="NCBI Taxonomy" id="467358"/>
    <lineage>
        <taxon>Eukaryota</taxon>
        <taxon>Metazoa</taxon>
        <taxon>Ecdysozoa</taxon>
        <taxon>Arthropoda</taxon>
        <taxon>Hexapoda</taxon>
        <taxon>Insecta</taxon>
        <taxon>Pterygota</taxon>
        <taxon>Neoptera</taxon>
        <taxon>Endopterygota</taxon>
        <taxon>Coleoptera</taxon>
        <taxon>Polyphaga</taxon>
        <taxon>Cucujiformia</taxon>
        <taxon>Curculionidae</taxon>
        <taxon>Ceutorhynchinae</taxon>
        <taxon>Ceutorhynchus</taxon>
    </lineage>
</organism>
<evidence type="ECO:0000256" key="13">
    <source>
        <dbReference type="SAM" id="MobiDB-lite"/>
    </source>
</evidence>
<evidence type="ECO:0000256" key="7">
    <source>
        <dbReference type="ARBA" id="ARBA00022840"/>
    </source>
</evidence>
<evidence type="ECO:0000256" key="12">
    <source>
        <dbReference type="SAM" id="Coils"/>
    </source>
</evidence>
<evidence type="ECO:0000313" key="15">
    <source>
        <dbReference type="Proteomes" id="UP001152799"/>
    </source>
</evidence>
<dbReference type="GO" id="GO:0005524">
    <property type="term" value="F:ATP binding"/>
    <property type="evidence" value="ECO:0007669"/>
    <property type="project" value="UniProtKB-KW"/>
</dbReference>
<dbReference type="EMBL" id="OU892287">
    <property type="protein sequence ID" value="CAG9762184.1"/>
    <property type="molecule type" value="Genomic_DNA"/>
</dbReference>
<evidence type="ECO:0000256" key="8">
    <source>
        <dbReference type="ARBA" id="ARBA00023054"/>
    </source>
</evidence>
<keyword evidence="8 12" id="KW-0175">Coiled coil</keyword>
<dbReference type="GO" id="GO:0051276">
    <property type="term" value="P:chromosome organization"/>
    <property type="evidence" value="ECO:0007669"/>
    <property type="project" value="InterPro"/>
</dbReference>
<keyword evidence="5" id="KW-0547">Nucleotide-binding</keyword>
<dbReference type="Gene3D" id="1.10.287.1490">
    <property type="match status" value="1"/>
</dbReference>
<dbReference type="AlphaFoldDB" id="A0A9N9MFN1"/>
<evidence type="ECO:0008006" key="16">
    <source>
        <dbReference type="Google" id="ProtNLM"/>
    </source>
</evidence>
<comment type="similarity">
    <text evidence="3">Belongs to the SMC family. SMC6 subfamily.</text>
</comment>
<dbReference type="OrthoDB" id="10072614at2759"/>
<dbReference type="GO" id="GO:0035861">
    <property type="term" value="C:site of double-strand break"/>
    <property type="evidence" value="ECO:0007669"/>
    <property type="project" value="TreeGrafter"/>
</dbReference>
<feature type="coiled-coil region" evidence="12">
    <location>
        <begin position="582"/>
        <end position="794"/>
    </location>
</feature>
<dbReference type="GO" id="GO:0003697">
    <property type="term" value="F:single-stranded DNA binding"/>
    <property type="evidence" value="ECO:0007669"/>
    <property type="project" value="TreeGrafter"/>
</dbReference>
<dbReference type="Proteomes" id="UP001152799">
    <property type="component" value="Chromosome 11"/>
</dbReference>
<evidence type="ECO:0000256" key="6">
    <source>
        <dbReference type="ARBA" id="ARBA00022763"/>
    </source>
</evidence>
<dbReference type="Gene3D" id="3.40.50.300">
    <property type="entry name" value="P-loop containing nucleotide triphosphate hydrolases"/>
    <property type="match status" value="2"/>
</dbReference>
<reference evidence="14" key="1">
    <citation type="submission" date="2022-01" db="EMBL/GenBank/DDBJ databases">
        <authorList>
            <person name="King R."/>
        </authorList>
    </citation>
    <scope>NUCLEOTIDE SEQUENCE</scope>
</reference>
<proteinExistence type="inferred from homology"/>